<dbReference type="EMBL" id="UINC01051822">
    <property type="protein sequence ID" value="SVB66438.1"/>
    <property type="molecule type" value="Genomic_DNA"/>
</dbReference>
<dbReference type="InterPro" id="IPR000415">
    <property type="entry name" value="Nitroreductase-like"/>
</dbReference>
<proteinExistence type="predicted"/>
<dbReference type="SUPFAM" id="SSF55469">
    <property type="entry name" value="FMN-dependent nitroreductase-like"/>
    <property type="match status" value="1"/>
</dbReference>
<protein>
    <submittedName>
        <fullName evidence="1">Uncharacterized protein</fullName>
    </submittedName>
</protein>
<dbReference type="Gene3D" id="3.40.109.10">
    <property type="entry name" value="NADH Oxidase"/>
    <property type="match status" value="2"/>
</dbReference>
<reference evidence="1" key="1">
    <citation type="submission" date="2018-05" db="EMBL/GenBank/DDBJ databases">
        <authorList>
            <person name="Lanie J.A."/>
            <person name="Ng W.-L."/>
            <person name="Kazmierczak K.M."/>
            <person name="Andrzejewski T.M."/>
            <person name="Davidsen T.M."/>
            <person name="Wayne K.J."/>
            <person name="Tettelin H."/>
            <person name="Glass J.I."/>
            <person name="Rusch D."/>
            <person name="Podicherti R."/>
            <person name="Tsui H.-C.T."/>
            <person name="Winkler M.E."/>
        </authorList>
    </citation>
    <scope>NUCLEOTIDE SEQUENCE</scope>
</reference>
<dbReference type="AlphaFoldDB" id="A0A382FTN7"/>
<sequence length="488" mass="55078">MSTLDKIFRYHQSSKHGYHSFAPGPGYLDWYSQPDPFRRYEGAEVVPLKKFPLTEKPFFSEALQSSTIPVSPLSFESISQLLFDSLAISAWKSFQGSKWALRVNPSSGNLHPTEGYLISGPLEGLSQNPFISHYTPLSHGLEVRATFPIEKWTKMLDGLPTNTIFIGLSSIYWREAWKYGLRAFRYCHHDLGHALAAINIACAGLGWQAVLMDQLGGNELEMILGLAKKSDEEVEVPDCLMAVSPNEISSDWNFEKQPFLDSFANLDWRGTANTLSQAHVPWSGIDEVSQNTRKPFTESLPKYNFGAGSLSKLLADDLFPLRTAIHQRRSAVAMDGRTTIKRETFYQFLIKTIPEACPLPFQTLPWEPNVHLGLFVHRVDELPGGLYFLVRNKNHIEDLKSRLKPDFLWAKPEGCPTELDLFFLDQGDFMSISASVSCGQDIARQGCFSLGMISAFEEPLKKQGSWFYPRLYWECGAIGQILYLQAEV</sequence>
<dbReference type="CDD" id="cd02142">
    <property type="entry name" value="McbC_SagB-like_oxidoreductase"/>
    <property type="match status" value="1"/>
</dbReference>
<gene>
    <name evidence="1" type="ORF">METZ01_LOCUS219292</name>
</gene>
<organism evidence="1">
    <name type="scientific">marine metagenome</name>
    <dbReference type="NCBI Taxonomy" id="408172"/>
    <lineage>
        <taxon>unclassified sequences</taxon>
        <taxon>metagenomes</taxon>
        <taxon>ecological metagenomes</taxon>
    </lineage>
</organism>
<accession>A0A382FTN7</accession>
<name>A0A382FTN7_9ZZZZ</name>
<dbReference type="PANTHER" id="PTHR42741">
    <property type="entry name" value="NITROREDUCTASE FAMILY PROTEIN"/>
    <property type="match status" value="1"/>
</dbReference>
<feature type="non-terminal residue" evidence="1">
    <location>
        <position position="488"/>
    </location>
</feature>
<evidence type="ECO:0000313" key="1">
    <source>
        <dbReference type="EMBL" id="SVB66438.1"/>
    </source>
</evidence>
<dbReference type="GO" id="GO:0016491">
    <property type="term" value="F:oxidoreductase activity"/>
    <property type="evidence" value="ECO:0007669"/>
    <property type="project" value="InterPro"/>
</dbReference>
<dbReference type="PANTHER" id="PTHR42741:SF3">
    <property type="entry name" value="NITROREDUCTASE FAMILY PROTEIN"/>
    <property type="match status" value="1"/>
</dbReference>